<dbReference type="EMBL" id="CP036279">
    <property type="protein sequence ID" value="QDU63106.1"/>
    <property type="molecule type" value="Genomic_DNA"/>
</dbReference>
<comment type="similarity">
    <text evidence="2">Belongs to the UPF0410 family.</text>
</comment>
<proteinExistence type="inferred from homology"/>
<dbReference type="GO" id="GO:0005886">
    <property type="term" value="C:plasma membrane"/>
    <property type="evidence" value="ECO:0007669"/>
    <property type="project" value="UniProtKB-SubCell"/>
</dbReference>
<evidence type="ECO:0000256" key="2">
    <source>
        <dbReference type="ARBA" id="ARBA00011006"/>
    </source>
</evidence>
<reference evidence="8 9" key="1">
    <citation type="submission" date="2019-02" db="EMBL/GenBank/DDBJ databases">
        <title>Deep-cultivation of Planctomycetes and their phenomic and genomic characterization uncovers novel biology.</title>
        <authorList>
            <person name="Wiegand S."/>
            <person name="Jogler M."/>
            <person name="Boedeker C."/>
            <person name="Pinto D."/>
            <person name="Vollmers J."/>
            <person name="Rivas-Marin E."/>
            <person name="Kohn T."/>
            <person name="Peeters S.H."/>
            <person name="Heuer A."/>
            <person name="Rast P."/>
            <person name="Oberbeckmann S."/>
            <person name="Bunk B."/>
            <person name="Jeske O."/>
            <person name="Meyerdierks A."/>
            <person name="Storesund J.E."/>
            <person name="Kallscheuer N."/>
            <person name="Luecker S."/>
            <person name="Lage O.M."/>
            <person name="Pohl T."/>
            <person name="Merkel B.J."/>
            <person name="Hornburger P."/>
            <person name="Mueller R.-W."/>
            <person name="Bruemmer F."/>
            <person name="Labrenz M."/>
            <person name="Spormann A.M."/>
            <person name="Op den Camp H."/>
            <person name="Overmann J."/>
            <person name="Amann R."/>
            <person name="Jetten M.S.M."/>
            <person name="Mascher T."/>
            <person name="Medema M.H."/>
            <person name="Devos D.P."/>
            <person name="Kaster A.-K."/>
            <person name="Ovreas L."/>
            <person name="Rohde M."/>
            <person name="Galperin M.Y."/>
            <person name="Jogler C."/>
        </authorList>
    </citation>
    <scope>NUCLEOTIDE SEQUENCE [LARGE SCALE GENOMIC DNA]</scope>
    <source>
        <strain evidence="8 9">Pan216</strain>
    </source>
</reference>
<evidence type="ECO:0000313" key="9">
    <source>
        <dbReference type="Proteomes" id="UP000317093"/>
    </source>
</evidence>
<comment type="subcellular location">
    <subcellularLocation>
        <location evidence="1">Cell membrane</location>
        <topology evidence="1">Multi-pass membrane protein</topology>
    </subcellularLocation>
</comment>
<evidence type="ECO:0000256" key="5">
    <source>
        <dbReference type="ARBA" id="ARBA00022989"/>
    </source>
</evidence>
<evidence type="ECO:0000256" key="1">
    <source>
        <dbReference type="ARBA" id="ARBA00004651"/>
    </source>
</evidence>
<protein>
    <submittedName>
        <fullName evidence="8">Transglycosylase associated protein</fullName>
    </submittedName>
</protein>
<dbReference type="RefSeq" id="WP_145260323.1">
    <property type="nucleotide sequence ID" value="NZ_CP036279.1"/>
</dbReference>
<dbReference type="AlphaFoldDB" id="A0A518B808"/>
<dbReference type="OrthoDB" id="280949at2"/>
<dbReference type="KEGG" id="knv:Pan216_39810"/>
<dbReference type="Pfam" id="PF04226">
    <property type="entry name" value="Transgly_assoc"/>
    <property type="match status" value="1"/>
</dbReference>
<accession>A0A518B808</accession>
<organism evidence="8 9">
    <name type="scientific">Kolteria novifilia</name>
    <dbReference type="NCBI Taxonomy" id="2527975"/>
    <lineage>
        <taxon>Bacteria</taxon>
        <taxon>Pseudomonadati</taxon>
        <taxon>Planctomycetota</taxon>
        <taxon>Planctomycetia</taxon>
        <taxon>Kolteriales</taxon>
        <taxon>Kolteriaceae</taxon>
        <taxon>Kolteria</taxon>
    </lineage>
</organism>
<gene>
    <name evidence="8" type="ORF">Pan216_39810</name>
</gene>
<evidence type="ECO:0000313" key="8">
    <source>
        <dbReference type="EMBL" id="QDU63106.1"/>
    </source>
</evidence>
<evidence type="ECO:0000256" key="3">
    <source>
        <dbReference type="ARBA" id="ARBA00022475"/>
    </source>
</evidence>
<sequence length="89" mass="9118">MPPILDLLLLLVIAGVCGSIAQALVGVSRGGCLVAIALGFVGAVLGRWLADALNLPEIAEIGGFPVVWSIIGASLFVAVLSLIAGRRRR</sequence>
<evidence type="ECO:0000256" key="7">
    <source>
        <dbReference type="SAM" id="Phobius"/>
    </source>
</evidence>
<keyword evidence="4 7" id="KW-0812">Transmembrane</keyword>
<evidence type="ECO:0000256" key="4">
    <source>
        <dbReference type="ARBA" id="ARBA00022692"/>
    </source>
</evidence>
<keyword evidence="5 7" id="KW-1133">Transmembrane helix</keyword>
<keyword evidence="3" id="KW-1003">Cell membrane</keyword>
<keyword evidence="9" id="KW-1185">Reference proteome</keyword>
<name>A0A518B808_9BACT</name>
<dbReference type="InterPro" id="IPR007341">
    <property type="entry name" value="Transgly_assoc"/>
</dbReference>
<feature type="transmembrane region" description="Helical" evidence="7">
    <location>
        <begin position="33"/>
        <end position="50"/>
    </location>
</feature>
<evidence type="ECO:0000256" key="6">
    <source>
        <dbReference type="ARBA" id="ARBA00023136"/>
    </source>
</evidence>
<keyword evidence="6 7" id="KW-0472">Membrane</keyword>
<dbReference type="Proteomes" id="UP000317093">
    <property type="component" value="Chromosome"/>
</dbReference>
<feature type="transmembrane region" description="Helical" evidence="7">
    <location>
        <begin position="62"/>
        <end position="84"/>
    </location>
</feature>